<dbReference type="AlphaFoldDB" id="A0A381X9F0"/>
<name>A0A381X9F0_9ZZZZ</name>
<protein>
    <recommendedName>
        <fullName evidence="2">DUF5666 domain-containing protein</fullName>
    </recommendedName>
</protein>
<accession>A0A381X9F0</accession>
<organism evidence="1">
    <name type="scientific">marine metagenome</name>
    <dbReference type="NCBI Taxonomy" id="408172"/>
    <lineage>
        <taxon>unclassified sequences</taxon>
        <taxon>metagenomes</taxon>
        <taxon>ecological metagenomes</taxon>
    </lineage>
</organism>
<evidence type="ECO:0008006" key="2">
    <source>
        <dbReference type="Google" id="ProtNLM"/>
    </source>
</evidence>
<reference evidence="1" key="1">
    <citation type="submission" date="2018-05" db="EMBL/GenBank/DDBJ databases">
        <authorList>
            <person name="Lanie J.A."/>
            <person name="Ng W.-L."/>
            <person name="Kazmierczak K.M."/>
            <person name="Andrzejewski T.M."/>
            <person name="Davidsen T.M."/>
            <person name="Wayne K.J."/>
            <person name="Tettelin H."/>
            <person name="Glass J.I."/>
            <person name="Rusch D."/>
            <person name="Podicherti R."/>
            <person name="Tsui H.-C.T."/>
            <person name="Winkler M.E."/>
        </authorList>
    </citation>
    <scope>NUCLEOTIDE SEQUENCE</scope>
</reference>
<dbReference type="PROSITE" id="PS51257">
    <property type="entry name" value="PROKAR_LIPOPROTEIN"/>
    <property type="match status" value="1"/>
</dbReference>
<gene>
    <name evidence="1" type="ORF">METZ01_LOCUS114233</name>
</gene>
<dbReference type="EMBL" id="UINC01014381">
    <property type="protein sequence ID" value="SVA61379.1"/>
    <property type="molecule type" value="Genomic_DNA"/>
</dbReference>
<sequence length="103" mass="11216">MVRISRLSFSAIIILGCFFLLTGVTLAGDAVSFSGVVKKVSPGKNKVGIKDPDTKKRFTVIVNDKTQPDGLKILGNLKKKDKVEGKYTVTDKGLYVALELMKN</sequence>
<proteinExistence type="predicted"/>
<evidence type="ECO:0000313" key="1">
    <source>
        <dbReference type="EMBL" id="SVA61379.1"/>
    </source>
</evidence>